<proteinExistence type="predicted"/>
<evidence type="ECO:0008006" key="4">
    <source>
        <dbReference type="Google" id="ProtNLM"/>
    </source>
</evidence>
<feature type="signal peptide" evidence="1">
    <location>
        <begin position="1"/>
        <end position="20"/>
    </location>
</feature>
<protein>
    <recommendedName>
        <fullName evidence="4">Secreted protein</fullName>
    </recommendedName>
</protein>
<keyword evidence="1" id="KW-0732">Signal</keyword>
<name>A0ABD0JGR7_9CAEN</name>
<dbReference type="AlphaFoldDB" id="A0ABD0JGR7"/>
<keyword evidence="3" id="KW-1185">Reference proteome</keyword>
<gene>
    <name evidence="2" type="ORF">BaRGS_00035170</name>
</gene>
<feature type="chain" id="PRO_5044823370" description="Secreted protein" evidence="1">
    <location>
        <begin position="21"/>
        <end position="196"/>
    </location>
</feature>
<dbReference type="Proteomes" id="UP001519460">
    <property type="component" value="Unassembled WGS sequence"/>
</dbReference>
<dbReference type="EMBL" id="JACVVK020000464">
    <property type="protein sequence ID" value="KAK7473567.1"/>
    <property type="molecule type" value="Genomic_DNA"/>
</dbReference>
<comment type="caution">
    <text evidence="2">The sequence shown here is derived from an EMBL/GenBank/DDBJ whole genome shotgun (WGS) entry which is preliminary data.</text>
</comment>
<evidence type="ECO:0000313" key="3">
    <source>
        <dbReference type="Proteomes" id="UP001519460"/>
    </source>
</evidence>
<reference evidence="2 3" key="1">
    <citation type="journal article" date="2023" name="Sci. Data">
        <title>Genome assembly of the Korean intertidal mud-creeper Batillaria attramentaria.</title>
        <authorList>
            <person name="Patra A.K."/>
            <person name="Ho P.T."/>
            <person name="Jun S."/>
            <person name="Lee S.J."/>
            <person name="Kim Y."/>
            <person name="Won Y.J."/>
        </authorList>
    </citation>
    <scope>NUCLEOTIDE SEQUENCE [LARGE SCALE GENOMIC DNA]</scope>
    <source>
        <strain evidence="2">Wonlab-2016</strain>
    </source>
</reference>
<organism evidence="2 3">
    <name type="scientific">Batillaria attramentaria</name>
    <dbReference type="NCBI Taxonomy" id="370345"/>
    <lineage>
        <taxon>Eukaryota</taxon>
        <taxon>Metazoa</taxon>
        <taxon>Spiralia</taxon>
        <taxon>Lophotrochozoa</taxon>
        <taxon>Mollusca</taxon>
        <taxon>Gastropoda</taxon>
        <taxon>Caenogastropoda</taxon>
        <taxon>Sorbeoconcha</taxon>
        <taxon>Cerithioidea</taxon>
        <taxon>Batillariidae</taxon>
        <taxon>Batillaria</taxon>
    </lineage>
</organism>
<evidence type="ECO:0000313" key="2">
    <source>
        <dbReference type="EMBL" id="KAK7473567.1"/>
    </source>
</evidence>
<evidence type="ECO:0000256" key="1">
    <source>
        <dbReference type="SAM" id="SignalP"/>
    </source>
</evidence>
<sequence>MASLSSVAALLFVAVIHVNGASTVYPLPSTLYGTNQQICNYQFAVPPGSNCVRTGQDLKQQITALQDDVQRTKLSNVQQNTILQEQIDKLNKQAAVTDAGVADLTREFRNLQATIAALQATVTQLGQGGGGGGSGSSSGTGTGTTTTNIYNNAAMQQLVTQTRTQLTTDILRLETEINRVKRDHQQDSIQQSKVLV</sequence>
<accession>A0ABD0JGR7</accession>